<keyword evidence="4 8" id="KW-0547">Nucleotide-binding</keyword>
<dbReference type="PROSITE" id="PS00329">
    <property type="entry name" value="HSP70_2"/>
    <property type="match status" value="1"/>
</dbReference>
<comment type="function">
    <text evidence="8">Acts as a chaperone.</text>
</comment>
<reference evidence="11" key="1">
    <citation type="submission" date="2020-07" db="EMBL/GenBank/DDBJ databases">
        <authorList>
            <person name="Pothier F. J."/>
        </authorList>
    </citation>
    <scope>NUCLEOTIDE SEQUENCE</scope>
    <source>
        <strain evidence="11">CFBP 8129</strain>
    </source>
</reference>
<dbReference type="FunFam" id="1.20.1270.10:FF:000001">
    <property type="entry name" value="Molecular chaperone DnaK"/>
    <property type="match status" value="1"/>
</dbReference>
<dbReference type="Pfam" id="PF00012">
    <property type="entry name" value="HSP70"/>
    <property type="match status" value="1"/>
</dbReference>
<keyword evidence="7 8" id="KW-0143">Chaperone</keyword>
<keyword evidence="3 8" id="KW-0597">Phosphoprotein</keyword>
<evidence type="ECO:0000256" key="3">
    <source>
        <dbReference type="ARBA" id="ARBA00022553"/>
    </source>
</evidence>
<dbReference type="EMBL" id="LR828253">
    <property type="protein sequence ID" value="CAD0341380.1"/>
    <property type="molecule type" value="Genomic_DNA"/>
</dbReference>
<dbReference type="Gene3D" id="2.60.34.10">
    <property type="entry name" value="Substrate Binding Domain Of DNAk, Chain A, domain 1"/>
    <property type="match status" value="1"/>
</dbReference>
<dbReference type="SUPFAM" id="SSF53067">
    <property type="entry name" value="Actin-like ATPase domain"/>
    <property type="match status" value="2"/>
</dbReference>
<dbReference type="Gene3D" id="1.20.1270.10">
    <property type="match status" value="1"/>
</dbReference>
<evidence type="ECO:0000256" key="6">
    <source>
        <dbReference type="ARBA" id="ARBA00023016"/>
    </source>
</evidence>
<dbReference type="NCBIfam" id="NF001413">
    <property type="entry name" value="PRK00290.1"/>
    <property type="match status" value="1"/>
</dbReference>
<evidence type="ECO:0000256" key="10">
    <source>
        <dbReference type="SAM" id="MobiDB-lite"/>
    </source>
</evidence>
<dbReference type="InterPro" id="IPR012725">
    <property type="entry name" value="Chaperone_DnaK"/>
</dbReference>
<dbReference type="GeneID" id="55511093"/>
<name>A0A0G8KET0_9XANT</name>
<feature type="region of interest" description="Disordered" evidence="10">
    <location>
        <begin position="606"/>
        <end position="627"/>
    </location>
</feature>
<dbReference type="FunFam" id="3.30.420.40:FF:000004">
    <property type="entry name" value="Molecular chaperone DnaK"/>
    <property type="match status" value="1"/>
</dbReference>
<dbReference type="InterPro" id="IPR018181">
    <property type="entry name" value="Heat_shock_70_CS"/>
</dbReference>
<dbReference type="NCBIfam" id="NF003520">
    <property type="entry name" value="PRK05183.1"/>
    <property type="match status" value="1"/>
</dbReference>
<dbReference type="GO" id="GO:0051082">
    <property type="term" value="F:unfolded protein binding"/>
    <property type="evidence" value="ECO:0007669"/>
    <property type="project" value="InterPro"/>
</dbReference>
<gene>
    <name evidence="8 11" type="primary">dnaK</name>
    <name evidence="11" type="ORF">CFBP8129_27970</name>
</gene>
<comment type="similarity">
    <text evidence="1 8 9">Belongs to the heat shock protein 70 family.</text>
</comment>
<dbReference type="PROSITE" id="PS00297">
    <property type="entry name" value="HSP70_1"/>
    <property type="match status" value="1"/>
</dbReference>
<dbReference type="SUPFAM" id="SSF100920">
    <property type="entry name" value="Heat shock protein 70kD (HSP70), peptide-binding domain"/>
    <property type="match status" value="1"/>
</dbReference>
<dbReference type="HAMAP" id="MF_00332">
    <property type="entry name" value="DnaK"/>
    <property type="match status" value="1"/>
</dbReference>
<dbReference type="CDD" id="cd10234">
    <property type="entry name" value="ASKHA_NBD_HSP70_DnaK-like"/>
    <property type="match status" value="1"/>
</dbReference>
<dbReference type="STRING" id="90270.BI317_15630"/>
<feature type="compositionally biased region" description="Low complexity" evidence="10">
    <location>
        <begin position="606"/>
        <end position="623"/>
    </location>
</feature>
<comment type="induction">
    <text evidence="8">By stress conditions e.g. heat shock.</text>
</comment>
<evidence type="ECO:0000256" key="9">
    <source>
        <dbReference type="RuleBase" id="RU003322"/>
    </source>
</evidence>
<proteinExistence type="evidence at transcript level"/>
<dbReference type="InterPro" id="IPR029048">
    <property type="entry name" value="HSP70_C_sf"/>
</dbReference>
<dbReference type="OrthoDB" id="9766019at2"/>
<evidence type="ECO:0000256" key="5">
    <source>
        <dbReference type="ARBA" id="ARBA00022840"/>
    </source>
</evidence>
<dbReference type="FunFam" id="2.60.34.10:FF:000014">
    <property type="entry name" value="Chaperone protein DnaK HSP70"/>
    <property type="match status" value="1"/>
</dbReference>
<dbReference type="GO" id="GO:0005524">
    <property type="term" value="F:ATP binding"/>
    <property type="evidence" value="ECO:0007669"/>
    <property type="project" value="UniProtKB-UniRule"/>
</dbReference>
<dbReference type="InterPro" id="IPR029047">
    <property type="entry name" value="HSP70_peptide-bd_sf"/>
</dbReference>
<evidence type="ECO:0000256" key="8">
    <source>
        <dbReference type="HAMAP-Rule" id="MF_00332"/>
    </source>
</evidence>
<dbReference type="Gene3D" id="3.90.640.10">
    <property type="entry name" value="Actin, Chain A, domain 4"/>
    <property type="match status" value="1"/>
</dbReference>
<dbReference type="RefSeq" id="WP_006449460.1">
    <property type="nucleotide sequence ID" value="NZ_CP018728.1"/>
</dbReference>
<evidence type="ECO:0000256" key="4">
    <source>
        <dbReference type="ARBA" id="ARBA00022741"/>
    </source>
</evidence>
<evidence type="ECO:0000256" key="2">
    <source>
        <dbReference type="ARBA" id="ARBA00014415"/>
    </source>
</evidence>
<dbReference type="Gene3D" id="3.30.420.40">
    <property type="match status" value="2"/>
</dbReference>
<organism evidence="11">
    <name type="scientific">Xanthomonas hortorum pv. gardneri</name>
    <dbReference type="NCBI Taxonomy" id="2754056"/>
    <lineage>
        <taxon>Bacteria</taxon>
        <taxon>Pseudomonadati</taxon>
        <taxon>Pseudomonadota</taxon>
        <taxon>Gammaproteobacteria</taxon>
        <taxon>Lysobacterales</taxon>
        <taxon>Lysobacteraceae</taxon>
        <taxon>Xanthomonas</taxon>
    </lineage>
</organism>
<dbReference type="NCBIfam" id="TIGR02350">
    <property type="entry name" value="prok_dnaK"/>
    <property type="match status" value="1"/>
</dbReference>
<dbReference type="AlphaFoldDB" id="A0A0G8KET0"/>
<evidence type="ECO:0000256" key="7">
    <source>
        <dbReference type="ARBA" id="ARBA00023186"/>
    </source>
</evidence>
<dbReference type="FunFam" id="3.90.640.10:FF:000003">
    <property type="entry name" value="Molecular chaperone DnaK"/>
    <property type="match status" value="1"/>
</dbReference>
<dbReference type="GO" id="GO:0140662">
    <property type="term" value="F:ATP-dependent protein folding chaperone"/>
    <property type="evidence" value="ECO:0007669"/>
    <property type="project" value="InterPro"/>
</dbReference>
<accession>A0A0G8KET0</accession>
<sequence length="641" mass="68809">MGKIIGIDLGTTNSCVSIMDGGKARVIENSEGDRTTPSIVAYTKDGEVLVGASAKRQAVTNPKNTFYAVKRLIGRKFTDAEVQKDISHVPYGILAHDNGDAWVQTSDAKRMAPQEISARVLEKMKKTAEDFLGEKVTEAVITVPAYFNDSQRQATKDAGRIAGLDVKRIINEPTAAALAYGLDKNGGDRKIAVYDLGGGTFDVSIIEIAEVDGEKQFEVLATNGDTFLGGEDFDNRVIEYLVDEFNKDQGIDLRKDPLALQRLKDAAERAKIELSTSQQTEVNLPYVTADASGPKHLNIKLTRAKLEALVEDLVKKSIEPCRTALNDAGLRASDVNEVILVGGQTRMPKVQQAVADFFGKEPRKDVNPDEAVAVGAAIQGGVLAGDVKDVLLLDVTPLSLGIETMGGVFTKIIEKNTTIPTKASQTFSTAEDNQSAVTVHVLQGEREQARFNKSLAKFDLSGIEPAPRGMPQVEVSFDIDANGILHVSAKDKKTNKEQKVEIKAGSGLSDEEIQRMVADAEANREEDKKFQELVQTRNQADGLIHATRTAITEHGSKVGGDVIGKVEAALSDLEKAMKGDDKAQIEARSKTLEEAGQSLYAAAAAAEQGGNADAASGNAQASKAADDVVDAEFTEVKDDKK</sequence>
<feature type="modified residue" description="Phosphothreonine; by autocatalysis" evidence="8">
    <location>
        <position position="200"/>
    </location>
</feature>
<dbReference type="FunFam" id="3.30.30.30:FF:000003">
    <property type="entry name" value="Heat shock protein 9"/>
    <property type="match status" value="1"/>
</dbReference>
<dbReference type="PROSITE" id="PS01036">
    <property type="entry name" value="HSP70_3"/>
    <property type="match status" value="1"/>
</dbReference>
<dbReference type="PRINTS" id="PR00301">
    <property type="entry name" value="HEATSHOCK70"/>
</dbReference>
<evidence type="ECO:0000313" key="11">
    <source>
        <dbReference type="EMBL" id="CAD0341372.1"/>
    </source>
</evidence>
<dbReference type="InterPro" id="IPR013126">
    <property type="entry name" value="Hsp_70_fam"/>
</dbReference>
<evidence type="ECO:0000256" key="1">
    <source>
        <dbReference type="ARBA" id="ARBA00007381"/>
    </source>
</evidence>
<keyword evidence="5 8" id="KW-0067">ATP-binding</keyword>
<dbReference type="PANTHER" id="PTHR19375">
    <property type="entry name" value="HEAT SHOCK PROTEIN 70KDA"/>
    <property type="match status" value="1"/>
</dbReference>
<keyword evidence="6 8" id="KW-0346">Stress response</keyword>
<dbReference type="InterPro" id="IPR043129">
    <property type="entry name" value="ATPase_NBD"/>
</dbReference>
<dbReference type="EMBL" id="LR828253">
    <property type="protein sequence ID" value="CAD0341372.1"/>
    <property type="molecule type" value="Genomic_DNA"/>
</dbReference>
<protein>
    <recommendedName>
        <fullName evidence="2 8">Chaperone protein DnaK</fullName>
    </recommendedName>
    <alternativeName>
        <fullName evidence="8">HSP70</fullName>
    </alternativeName>
    <alternativeName>
        <fullName evidence="8">Heat shock 70 kDa protein</fullName>
    </alternativeName>
    <alternativeName>
        <fullName evidence="8">Heat shock protein 70</fullName>
    </alternativeName>
</protein>